<comment type="caution">
    <text evidence="15">The sequence shown here is derived from an EMBL/GenBank/DDBJ whole genome shotgun (WGS) entry which is preliminary data.</text>
</comment>
<comment type="cofactor">
    <cofactor evidence="1 14">
        <name>heme</name>
        <dbReference type="ChEBI" id="CHEBI:30413"/>
    </cofactor>
</comment>
<keyword evidence="9" id="KW-0560">Oxidoreductase</keyword>
<evidence type="ECO:0000256" key="9">
    <source>
        <dbReference type="ARBA" id="ARBA00023002"/>
    </source>
</evidence>
<dbReference type="Pfam" id="PF00067">
    <property type="entry name" value="p450"/>
    <property type="match status" value="3"/>
</dbReference>
<dbReference type="InterPro" id="IPR050364">
    <property type="entry name" value="Cytochrome_P450_fung"/>
</dbReference>
<dbReference type="PANTHER" id="PTHR46300">
    <property type="entry name" value="P450, PUTATIVE (EUROFUNG)-RELATED-RELATED"/>
    <property type="match status" value="1"/>
</dbReference>
<reference evidence="15 16" key="1">
    <citation type="journal article" date="2018" name="Evol. Lett.">
        <title>Horizontal gene cluster transfer increased hallucinogenic mushroom diversity.</title>
        <authorList>
            <person name="Reynolds H.T."/>
            <person name="Vijayakumar V."/>
            <person name="Gluck-Thaler E."/>
            <person name="Korotkin H.B."/>
            <person name="Matheny P.B."/>
            <person name="Slot J.C."/>
        </authorList>
    </citation>
    <scope>NUCLEOTIDE SEQUENCE [LARGE SCALE GENOMIC DNA]</scope>
    <source>
        <strain evidence="15 16">SRW20</strain>
    </source>
</reference>
<evidence type="ECO:0000256" key="10">
    <source>
        <dbReference type="ARBA" id="ARBA00023004"/>
    </source>
</evidence>
<gene>
    <name evidence="15" type="ORF">CVT26_016142</name>
</gene>
<evidence type="ECO:0000313" key="16">
    <source>
        <dbReference type="Proteomes" id="UP000284706"/>
    </source>
</evidence>
<keyword evidence="5 14" id="KW-0349">Heme</keyword>
<keyword evidence="12" id="KW-0472">Membrane</keyword>
<dbReference type="InterPro" id="IPR036396">
    <property type="entry name" value="Cyt_P450_sf"/>
</dbReference>
<dbReference type="PRINTS" id="PR00385">
    <property type="entry name" value="P450"/>
</dbReference>
<evidence type="ECO:0000256" key="12">
    <source>
        <dbReference type="ARBA" id="ARBA00023136"/>
    </source>
</evidence>
<dbReference type="OrthoDB" id="2789670at2759"/>
<evidence type="ECO:0000313" key="15">
    <source>
        <dbReference type="EMBL" id="PPQ95919.1"/>
    </source>
</evidence>
<evidence type="ECO:0008006" key="17">
    <source>
        <dbReference type="Google" id="ProtNLM"/>
    </source>
</evidence>
<dbReference type="PRINTS" id="PR00463">
    <property type="entry name" value="EP450I"/>
</dbReference>
<keyword evidence="8" id="KW-1133">Transmembrane helix</keyword>
<feature type="binding site" description="axial binding residue" evidence="14">
    <location>
        <position position="712"/>
    </location>
    <ligand>
        <name>heme</name>
        <dbReference type="ChEBI" id="CHEBI:30413"/>
    </ligand>
    <ligandPart>
        <name>Fe</name>
        <dbReference type="ChEBI" id="CHEBI:18248"/>
    </ligandPart>
</feature>
<comment type="pathway">
    <text evidence="3">Secondary metabolite biosynthesis.</text>
</comment>
<dbReference type="InParanoid" id="A0A409XYW7"/>
<evidence type="ECO:0000256" key="1">
    <source>
        <dbReference type="ARBA" id="ARBA00001971"/>
    </source>
</evidence>
<evidence type="ECO:0000256" key="14">
    <source>
        <dbReference type="PIRSR" id="PIRSR602401-1"/>
    </source>
</evidence>
<comment type="subcellular location">
    <subcellularLocation>
        <location evidence="2">Membrane</location>
        <topology evidence="2">Single-pass membrane protein</topology>
    </subcellularLocation>
</comment>
<evidence type="ECO:0000256" key="2">
    <source>
        <dbReference type="ARBA" id="ARBA00004167"/>
    </source>
</evidence>
<dbReference type="Proteomes" id="UP000284706">
    <property type="component" value="Unassembled WGS sequence"/>
</dbReference>
<sequence length="790" mass="89582">MHYLKQSFTTLVYFVQAMVLYPEAMHEAQKELDDVVGRSRPPTFDDQSKLPYVQALVKEVLRWRPVGPMGLPRRATEDNWYQGYCIPKGTIVIPNIWYGHSCVSSKSVRKCDASFRLDGAQGNAQVRILSQSHARPHKQSRDAQFFPDFDNFRPARFLEDATPESARSETIRHAAFGFGRRICAGMDFASQTLFITIARILWAIDIDKARAPDGTPTVPLRDKFVDNGIVVSPEPFKCTVSARFPSAVSVLQKEDFRKVQMNDLPNPSPGVLLWLSAFALGAWLWKSYRRSRALPPGPVGLPVIGNVLQVPMKMPWFKFTEWAAEYGPIFSLNLAGQPVVVLNTFGVANDLLDKRSAIYSDRPRIVMAGEILTGGLALPLTPYGNTWRNFRRAAHEGLGPRALKNFKDIQSREATLAVLDMLGDPYGWEKHLRRLVKMALFVLLFPNRLDCWRSTAATILTAVYGWPSITDKDDHILKVIHRVAHKLTESLVPGTFLVDTFPILKHAPLWAAKWKRDGLEWFHQQTEIFKSFNSAVEEKMNSTGQTYCFVSGLAEARQRHKLTETEAAWLAGILFTAGSETTFTTLLYFIQAMVLYPEAMQEAQKELDVIVGHNRPPTFEDQEKLPYVQALVKEVLRWRPVGPMSLPRRATEDNWYQGYYIPKGTIIIPNIWDPRNFPDFDDFRPARFLERTSPEDTHPVGHTSFGFGRRICAGMDFANQTLFITIASILWALNIEKAREPDGTPIMPARDEFVDLAVVVSPAPFKCMISPRFPEVLSVLQKERSEKVHT</sequence>
<dbReference type="InterPro" id="IPR017972">
    <property type="entry name" value="Cyt_P450_CS"/>
</dbReference>
<evidence type="ECO:0000256" key="6">
    <source>
        <dbReference type="ARBA" id="ARBA00022692"/>
    </source>
</evidence>
<dbReference type="SUPFAM" id="SSF48264">
    <property type="entry name" value="Cytochrome P450"/>
    <property type="match status" value="2"/>
</dbReference>
<dbReference type="InterPro" id="IPR002401">
    <property type="entry name" value="Cyt_P450_E_grp-I"/>
</dbReference>
<evidence type="ECO:0000256" key="5">
    <source>
        <dbReference type="ARBA" id="ARBA00022617"/>
    </source>
</evidence>
<evidence type="ECO:0000256" key="4">
    <source>
        <dbReference type="ARBA" id="ARBA00010617"/>
    </source>
</evidence>
<keyword evidence="7 14" id="KW-0479">Metal-binding</keyword>
<evidence type="ECO:0000256" key="13">
    <source>
        <dbReference type="ARBA" id="ARBA00023180"/>
    </source>
</evidence>
<organism evidence="15 16">
    <name type="scientific">Gymnopilus dilepis</name>
    <dbReference type="NCBI Taxonomy" id="231916"/>
    <lineage>
        <taxon>Eukaryota</taxon>
        <taxon>Fungi</taxon>
        <taxon>Dikarya</taxon>
        <taxon>Basidiomycota</taxon>
        <taxon>Agaricomycotina</taxon>
        <taxon>Agaricomycetes</taxon>
        <taxon>Agaricomycetidae</taxon>
        <taxon>Agaricales</taxon>
        <taxon>Agaricineae</taxon>
        <taxon>Hymenogastraceae</taxon>
        <taxon>Gymnopilus</taxon>
    </lineage>
</organism>
<dbReference type="Gene3D" id="1.10.630.10">
    <property type="entry name" value="Cytochrome P450"/>
    <property type="match status" value="2"/>
</dbReference>
<proteinExistence type="inferred from homology"/>
<evidence type="ECO:0000256" key="3">
    <source>
        <dbReference type="ARBA" id="ARBA00005179"/>
    </source>
</evidence>
<dbReference type="GO" id="GO:0004497">
    <property type="term" value="F:monooxygenase activity"/>
    <property type="evidence" value="ECO:0007669"/>
    <property type="project" value="UniProtKB-KW"/>
</dbReference>
<dbReference type="PROSITE" id="PS00086">
    <property type="entry name" value="CYTOCHROME_P450"/>
    <property type="match status" value="2"/>
</dbReference>
<keyword evidence="11" id="KW-0503">Monooxygenase</keyword>
<dbReference type="STRING" id="231916.A0A409XYW7"/>
<dbReference type="InterPro" id="IPR001128">
    <property type="entry name" value="Cyt_P450"/>
</dbReference>
<dbReference type="GO" id="GO:0020037">
    <property type="term" value="F:heme binding"/>
    <property type="evidence" value="ECO:0007669"/>
    <property type="project" value="InterPro"/>
</dbReference>
<accession>A0A409XYW7</accession>
<keyword evidence="16" id="KW-1185">Reference proteome</keyword>
<name>A0A409XYW7_9AGAR</name>
<dbReference type="CDD" id="cd11065">
    <property type="entry name" value="CYP64-like"/>
    <property type="match status" value="1"/>
</dbReference>
<evidence type="ECO:0000256" key="8">
    <source>
        <dbReference type="ARBA" id="ARBA00022989"/>
    </source>
</evidence>
<dbReference type="EMBL" id="NHYE01001406">
    <property type="protein sequence ID" value="PPQ95919.1"/>
    <property type="molecule type" value="Genomic_DNA"/>
</dbReference>
<evidence type="ECO:0000256" key="7">
    <source>
        <dbReference type="ARBA" id="ARBA00022723"/>
    </source>
</evidence>
<evidence type="ECO:0000256" key="11">
    <source>
        <dbReference type="ARBA" id="ARBA00023033"/>
    </source>
</evidence>
<dbReference type="GO" id="GO:0005506">
    <property type="term" value="F:iron ion binding"/>
    <property type="evidence" value="ECO:0007669"/>
    <property type="project" value="InterPro"/>
</dbReference>
<dbReference type="GO" id="GO:0016705">
    <property type="term" value="F:oxidoreductase activity, acting on paired donors, with incorporation or reduction of molecular oxygen"/>
    <property type="evidence" value="ECO:0007669"/>
    <property type="project" value="InterPro"/>
</dbReference>
<keyword evidence="13" id="KW-0325">Glycoprotein</keyword>
<comment type="similarity">
    <text evidence="4">Belongs to the cytochrome P450 family.</text>
</comment>
<protein>
    <recommendedName>
        <fullName evidence="17">Cytochrome P450</fullName>
    </recommendedName>
</protein>
<keyword evidence="6" id="KW-0812">Transmembrane</keyword>
<dbReference type="PANTHER" id="PTHR46300:SF2">
    <property type="entry name" value="CYTOCHROME P450 MONOOXYGENASE ALNH-RELATED"/>
    <property type="match status" value="1"/>
</dbReference>
<dbReference type="AlphaFoldDB" id="A0A409XYW7"/>
<keyword evidence="10 14" id="KW-0408">Iron</keyword>